<organism evidence="11 12">
    <name type="scientific">Candidatus Faecalibacterium faecipullorum</name>
    <dbReference type="NCBI Taxonomy" id="2838578"/>
    <lineage>
        <taxon>Bacteria</taxon>
        <taxon>Bacillati</taxon>
        <taxon>Bacillota</taxon>
        <taxon>Clostridia</taxon>
        <taxon>Eubacteriales</taxon>
        <taxon>Oscillospiraceae</taxon>
        <taxon>Faecalibacterium</taxon>
    </lineage>
</organism>
<keyword evidence="7 8" id="KW-0472">Membrane</keyword>
<evidence type="ECO:0000256" key="1">
    <source>
        <dbReference type="ARBA" id="ARBA00004651"/>
    </source>
</evidence>
<dbReference type="GO" id="GO:0009401">
    <property type="term" value="P:phosphoenolpyruvate-dependent sugar phosphotransferase system"/>
    <property type="evidence" value="ECO:0007669"/>
    <property type="project" value="InterPro"/>
</dbReference>
<dbReference type="Pfam" id="PF02378">
    <property type="entry name" value="PTS_EIIC"/>
    <property type="match status" value="1"/>
</dbReference>
<evidence type="ECO:0000256" key="3">
    <source>
        <dbReference type="ARBA" id="ARBA00022475"/>
    </source>
</evidence>
<evidence type="ECO:0000259" key="10">
    <source>
        <dbReference type="PROSITE" id="PS51105"/>
    </source>
</evidence>
<evidence type="ECO:0000256" key="8">
    <source>
        <dbReference type="PIRNR" id="PIRNR006351"/>
    </source>
</evidence>
<feature type="transmembrane region" description="Helical" evidence="9">
    <location>
        <begin position="291"/>
        <end position="313"/>
    </location>
</feature>
<keyword evidence="5 9" id="KW-0812">Transmembrane</keyword>
<evidence type="ECO:0000256" key="7">
    <source>
        <dbReference type="ARBA" id="ARBA00023136"/>
    </source>
</evidence>
<feature type="domain" description="PTS EIIC type-3" evidence="10">
    <location>
        <begin position="13"/>
        <end position="418"/>
    </location>
</feature>
<dbReference type="InterPro" id="IPR004796">
    <property type="entry name" value="PTS_IIC_cello"/>
</dbReference>
<evidence type="ECO:0000256" key="9">
    <source>
        <dbReference type="SAM" id="Phobius"/>
    </source>
</evidence>
<keyword evidence="3 8" id="KW-1003">Cell membrane</keyword>
<feature type="transmembrane region" description="Helical" evidence="9">
    <location>
        <begin position="106"/>
        <end position="124"/>
    </location>
</feature>
<evidence type="ECO:0000313" key="11">
    <source>
        <dbReference type="EMBL" id="HJB58882.1"/>
    </source>
</evidence>
<feature type="transmembrane region" description="Helical" evidence="9">
    <location>
        <begin position="348"/>
        <end position="369"/>
    </location>
</feature>
<dbReference type="PIRSF" id="PIRSF006351">
    <property type="entry name" value="PTS_EIIC-Cellobiose"/>
    <property type="match status" value="1"/>
</dbReference>
<keyword evidence="2 8" id="KW-0813">Transport</keyword>
<name>A0A9D2MEC4_9FIRM</name>
<sequence length="438" mass="47929">MSEKKENPVMSFIDTKLIPVSQRIADNKYIKCLAGGTMSLMAIILIGAVFNLLNSIGFEWYQNFIQGIGINYLFNLIYNACMNLMSVFIVYSVGFNSAKIFGHEELAFNNGFLAEVAFFILMPIGSYTAEGAFGATNFYAIDYLGSHGVFLALITGIVVTKINIFIVEKKITIKMPAGVPQNVSDSFTALIPGTVIVFLFAIINWLFTMTPWGNAEDAIYGLLQTPLSVLTGSLPAFMIAVILSQVLWFFGIHGSYTILPIFMPIWLGYLADNTAAQAAGEEIPYIFNCGMFDLTTIGGCGCTLGLVIVMFFFAKSKRYKTFSKVVLPCGLFNINEPLIYGFPLMLNAAMIIPFIVMPLVSLILGYAAIMLGLMPAPVGLVGVTSMPVFFGGIVQGSWKIGVFQIIITLISCVVYYPFFMAMDKQAVAEEKADEAAEQ</sequence>
<feature type="transmembrane region" description="Helical" evidence="9">
    <location>
        <begin position="376"/>
        <end position="394"/>
    </location>
</feature>
<dbReference type="GO" id="GO:0008982">
    <property type="term" value="F:protein-N(PI)-phosphohistidine-sugar phosphotransferase activity"/>
    <property type="evidence" value="ECO:0007669"/>
    <property type="project" value="UniProtKB-UniRule"/>
</dbReference>
<dbReference type="Proteomes" id="UP000824211">
    <property type="component" value="Unassembled WGS sequence"/>
</dbReference>
<keyword evidence="6 9" id="KW-1133">Transmembrane helix</keyword>
<gene>
    <name evidence="11" type="ORF">H9771_04370</name>
</gene>
<comment type="subcellular location">
    <subcellularLocation>
        <location evidence="1">Cell membrane</location>
        <topology evidence="1">Multi-pass membrane protein</topology>
    </subcellularLocation>
</comment>
<dbReference type="GO" id="GO:0005886">
    <property type="term" value="C:plasma membrane"/>
    <property type="evidence" value="ECO:0007669"/>
    <property type="project" value="UniProtKB-SubCell"/>
</dbReference>
<evidence type="ECO:0000313" key="12">
    <source>
        <dbReference type="Proteomes" id="UP000824211"/>
    </source>
</evidence>
<proteinExistence type="predicted"/>
<dbReference type="PANTHER" id="PTHR33989">
    <property type="match status" value="1"/>
</dbReference>
<protein>
    <recommendedName>
        <fullName evidence="8">Permease IIC component</fullName>
    </recommendedName>
</protein>
<reference evidence="11" key="1">
    <citation type="journal article" date="2021" name="PeerJ">
        <title>Extensive microbial diversity within the chicken gut microbiome revealed by metagenomics and culture.</title>
        <authorList>
            <person name="Gilroy R."/>
            <person name="Ravi A."/>
            <person name="Getino M."/>
            <person name="Pursley I."/>
            <person name="Horton D.L."/>
            <person name="Alikhan N.F."/>
            <person name="Baker D."/>
            <person name="Gharbi K."/>
            <person name="Hall N."/>
            <person name="Watson M."/>
            <person name="Adriaenssens E.M."/>
            <person name="Foster-Nyarko E."/>
            <person name="Jarju S."/>
            <person name="Secka A."/>
            <person name="Antonio M."/>
            <person name="Oren A."/>
            <person name="Chaudhuri R.R."/>
            <person name="La Ragione R."/>
            <person name="Hildebrand F."/>
            <person name="Pallen M.J."/>
        </authorList>
    </citation>
    <scope>NUCLEOTIDE SEQUENCE</scope>
    <source>
        <strain evidence="11">ChiHjej9B8-13557</strain>
    </source>
</reference>
<dbReference type="AlphaFoldDB" id="A0A9D2MEC4"/>
<reference evidence="11" key="2">
    <citation type="submission" date="2021-04" db="EMBL/GenBank/DDBJ databases">
        <authorList>
            <person name="Gilroy R."/>
        </authorList>
    </citation>
    <scope>NUCLEOTIDE SEQUENCE</scope>
    <source>
        <strain evidence="11">ChiHjej9B8-13557</strain>
    </source>
</reference>
<dbReference type="PANTHER" id="PTHR33989:SF4">
    <property type="entry name" value="PTS SYSTEM N,N'-DIACETYLCHITOBIOSE-SPECIFIC EIIC COMPONENT"/>
    <property type="match status" value="1"/>
</dbReference>
<dbReference type="InterPro" id="IPR051088">
    <property type="entry name" value="PTS_Sugar-EIIC/EIIB"/>
</dbReference>
<feature type="transmembrane region" description="Helical" evidence="9">
    <location>
        <begin position="32"/>
        <end position="53"/>
    </location>
</feature>
<feature type="transmembrane region" description="Helical" evidence="9">
    <location>
        <begin position="73"/>
        <end position="94"/>
    </location>
</feature>
<feature type="transmembrane region" description="Helical" evidence="9">
    <location>
        <begin position="187"/>
        <end position="207"/>
    </location>
</feature>
<dbReference type="InterPro" id="IPR004501">
    <property type="entry name" value="PTS_EIIC_3"/>
</dbReference>
<keyword evidence="4 8" id="KW-0762">Sugar transport</keyword>
<accession>A0A9D2MEC4</accession>
<evidence type="ECO:0000256" key="2">
    <source>
        <dbReference type="ARBA" id="ARBA00022448"/>
    </source>
</evidence>
<feature type="transmembrane region" description="Helical" evidence="9">
    <location>
        <begin position="219"/>
        <end position="243"/>
    </location>
</feature>
<dbReference type="NCBIfam" id="TIGR00410">
    <property type="entry name" value="lacE"/>
    <property type="match status" value="1"/>
</dbReference>
<comment type="function">
    <text evidence="8">The phosphoenolpyruvate-dependent sugar phosphotransferase system (PTS), a major carbohydrate active -transport system, catalyzes the phosphorylation of incoming sugar substrates concomitant with their translocation across the cell membrane.</text>
</comment>
<feature type="transmembrane region" description="Helical" evidence="9">
    <location>
        <begin position="400"/>
        <end position="419"/>
    </location>
</feature>
<evidence type="ECO:0000256" key="6">
    <source>
        <dbReference type="ARBA" id="ARBA00022989"/>
    </source>
</evidence>
<comment type="caution">
    <text evidence="11">The sequence shown here is derived from an EMBL/GenBank/DDBJ whole genome shotgun (WGS) entry which is preliminary data.</text>
</comment>
<feature type="transmembrane region" description="Helical" evidence="9">
    <location>
        <begin position="250"/>
        <end position="271"/>
    </location>
</feature>
<evidence type="ECO:0000256" key="4">
    <source>
        <dbReference type="ARBA" id="ARBA00022597"/>
    </source>
</evidence>
<feature type="transmembrane region" description="Helical" evidence="9">
    <location>
        <begin position="144"/>
        <end position="166"/>
    </location>
</feature>
<dbReference type="GO" id="GO:1901264">
    <property type="term" value="P:carbohydrate derivative transport"/>
    <property type="evidence" value="ECO:0007669"/>
    <property type="project" value="TreeGrafter"/>
</dbReference>
<dbReference type="InterPro" id="IPR003352">
    <property type="entry name" value="PTS_EIIC"/>
</dbReference>
<dbReference type="PROSITE" id="PS51105">
    <property type="entry name" value="PTS_EIIC_TYPE_3"/>
    <property type="match status" value="1"/>
</dbReference>
<dbReference type="EMBL" id="DWXX01000078">
    <property type="protein sequence ID" value="HJB58882.1"/>
    <property type="molecule type" value="Genomic_DNA"/>
</dbReference>
<evidence type="ECO:0000256" key="5">
    <source>
        <dbReference type="ARBA" id="ARBA00022692"/>
    </source>
</evidence>